<proteinExistence type="predicted"/>
<gene>
    <name evidence="1" type="ORF">DES32_2589</name>
</gene>
<reference evidence="1 2" key="1">
    <citation type="submission" date="2018-08" db="EMBL/GenBank/DDBJ databases">
        <title>Genomic Encyclopedia of Type Strains, Phase IV (KMG-IV): sequencing the most valuable type-strain genomes for metagenomic binning, comparative biology and taxonomic classification.</title>
        <authorList>
            <person name="Goeker M."/>
        </authorList>
    </citation>
    <scope>NUCLEOTIDE SEQUENCE [LARGE SCALE GENOMIC DNA]</scope>
    <source>
        <strain evidence="1 2">BW863</strain>
    </source>
</reference>
<organism evidence="1 2">
    <name type="scientific">Methylovirgula ligni</name>
    <dbReference type="NCBI Taxonomy" id="569860"/>
    <lineage>
        <taxon>Bacteria</taxon>
        <taxon>Pseudomonadati</taxon>
        <taxon>Pseudomonadota</taxon>
        <taxon>Alphaproteobacteria</taxon>
        <taxon>Hyphomicrobiales</taxon>
        <taxon>Beijerinckiaceae</taxon>
        <taxon>Methylovirgula</taxon>
    </lineage>
</organism>
<protein>
    <submittedName>
        <fullName evidence="1">Uncharacterized protein</fullName>
    </submittedName>
</protein>
<keyword evidence="2" id="KW-1185">Reference proteome</keyword>
<dbReference type="Proteomes" id="UP000256900">
    <property type="component" value="Unassembled WGS sequence"/>
</dbReference>
<sequence>MACPSARSRLNGSSLRVPEPLCARFSTFFCWFCSFIRM</sequence>
<dbReference type="AlphaFoldDB" id="A0A3D9YVI6"/>
<evidence type="ECO:0000313" key="1">
    <source>
        <dbReference type="EMBL" id="REF86534.1"/>
    </source>
</evidence>
<comment type="caution">
    <text evidence="1">The sequence shown here is derived from an EMBL/GenBank/DDBJ whole genome shotgun (WGS) entry which is preliminary data.</text>
</comment>
<dbReference type="EMBL" id="QUMO01000003">
    <property type="protein sequence ID" value="REF86534.1"/>
    <property type="molecule type" value="Genomic_DNA"/>
</dbReference>
<evidence type="ECO:0000313" key="2">
    <source>
        <dbReference type="Proteomes" id="UP000256900"/>
    </source>
</evidence>
<name>A0A3D9YVI6_9HYPH</name>
<accession>A0A3D9YVI6</accession>